<evidence type="ECO:0000313" key="5">
    <source>
        <dbReference type="Proteomes" id="UP001210925"/>
    </source>
</evidence>
<proteinExistence type="predicted"/>
<evidence type="ECO:0000256" key="1">
    <source>
        <dbReference type="ARBA" id="ARBA00022614"/>
    </source>
</evidence>
<gene>
    <name evidence="4" type="ORF">HK103_005900</name>
</gene>
<evidence type="ECO:0000259" key="3">
    <source>
        <dbReference type="SMART" id="SM00446"/>
    </source>
</evidence>
<dbReference type="InterPro" id="IPR003603">
    <property type="entry name" value="U2A'_phosphoprotein32A_C"/>
</dbReference>
<evidence type="ECO:0000256" key="2">
    <source>
        <dbReference type="ARBA" id="ARBA00022737"/>
    </source>
</evidence>
<protein>
    <recommendedName>
        <fullName evidence="3">U2A'/phosphoprotein 32 family A C-terminal domain-containing protein</fullName>
    </recommendedName>
</protein>
<dbReference type="SMART" id="SM00446">
    <property type="entry name" value="LRRcap"/>
    <property type="match status" value="1"/>
</dbReference>
<feature type="domain" description="U2A'/phosphoprotein 32 family A C-terminal" evidence="3">
    <location>
        <begin position="93"/>
        <end position="111"/>
    </location>
</feature>
<keyword evidence="5" id="KW-1185">Reference proteome</keyword>
<keyword evidence="2" id="KW-0677">Repeat</keyword>
<dbReference type="Gene3D" id="3.80.10.10">
    <property type="entry name" value="Ribonuclease Inhibitor"/>
    <property type="match status" value="1"/>
</dbReference>
<dbReference type="InterPro" id="IPR032675">
    <property type="entry name" value="LRR_dom_sf"/>
</dbReference>
<dbReference type="PROSITE" id="PS51450">
    <property type="entry name" value="LRR"/>
    <property type="match status" value="1"/>
</dbReference>
<name>A0AAD5UIC3_9FUNG</name>
<accession>A0AAD5UIC3</accession>
<evidence type="ECO:0000313" key="4">
    <source>
        <dbReference type="EMBL" id="KAJ3255885.1"/>
    </source>
</evidence>
<dbReference type="InterPro" id="IPR001611">
    <property type="entry name" value="Leu-rich_rpt"/>
</dbReference>
<reference evidence="4" key="1">
    <citation type="submission" date="2020-05" db="EMBL/GenBank/DDBJ databases">
        <title>Phylogenomic resolution of chytrid fungi.</title>
        <authorList>
            <person name="Stajich J.E."/>
            <person name="Amses K."/>
            <person name="Simmons R."/>
            <person name="Seto K."/>
            <person name="Myers J."/>
            <person name="Bonds A."/>
            <person name="Quandt C.A."/>
            <person name="Barry K."/>
            <person name="Liu P."/>
            <person name="Grigoriev I."/>
            <person name="Longcore J.E."/>
            <person name="James T.Y."/>
        </authorList>
    </citation>
    <scope>NUCLEOTIDE SEQUENCE</scope>
    <source>
        <strain evidence="4">PLAUS21</strain>
    </source>
</reference>
<sequence length="163" mass="18793">MVPLTEAHIYAKLSKSTNLYEIKSINLWGQSLTDIQFLKNLPQLQVLSLTINLSKLKELYLRANLISNPMELQHLIGLPLEIVWFMENPIVNLKEYRQTIIRCLPKLQKLDDVDVSDFEREKADILGVPSLKELSCLEWNDTIAEESVFKNTSYDTESEVKAN</sequence>
<comment type="caution">
    <text evidence="4">The sequence shown here is derived from an EMBL/GenBank/DDBJ whole genome shotgun (WGS) entry which is preliminary data.</text>
</comment>
<dbReference type="AlphaFoldDB" id="A0AAD5UIC3"/>
<dbReference type="PANTHER" id="PTHR18849:SF0">
    <property type="entry name" value="CILIA- AND FLAGELLA-ASSOCIATED PROTEIN 410-RELATED"/>
    <property type="match status" value="1"/>
</dbReference>
<dbReference type="EMBL" id="JADGKB010000059">
    <property type="protein sequence ID" value="KAJ3255885.1"/>
    <property type="molecule type" value="Genomic_DNA"/>
</dbReference>
<dbReference type="PANTHER" id="PTHR18849">
    <property type="entry name" value="LEUCINE RICH REPEAT PROTEIN"/>
    <property type="match status" value="1"/>
</dbReference>
<organism evidence="4 5">
    <name type="scientific">Boothiomyces macroporosus</name>
    <dbReference type="NCBI Taxonomy" id="261099"/>
    <lineage>
        <taxon>Eukaryota</taxon>
        <taxon>Fungi</taxon>
        <taxon>Fungi incertae sedis</taxon>
        <taxon>Chytridiomycota</taxon>
        <taxon>Chytridiomycota incertae sedis</taxon>
        <taxon>Chytridiomycetes</taxon>
        <taxon>Rhizophydiales</taxon>
        <taxon>Terramycetaceae</taxon>
        <taxon>Boothiomyces</taxon>
    </lineage>
</organism>
<dbReference type="SUPFAM" id="SSF52058">
    <property type="entry name" value="L domain-like"/>
    <property type="match status" value="1"/>
</dbReference>
<keyword evidence="1" id="KW-0433">Leucine-rich repeat</keyword>
<dbReference type="Proteomes" id="UP001210925">
    <property type="component" value="Unassembled WGS sequence"/>
</dbReference>